<dbReference type="Proteomes" id="UP000306628">
    <property type="component" value="Unassembled WGS sequence"/>
</dbReference>
<organism evidence="1 2">
    <name type="scientific">Nonomuraea zeae</name>
    <dbReference type="NCBI Taxonomy" id="1642303"/>
    <lineage>
        <taxon>Bacteria</taxon>
        <taxon>Bacillati</taxon>
        <taxon>Actinomycetota</taxon>
        <taxon>Actinomycetes</taxon>
        <taxon>Streptosporangiales</taxon>
        <taxon>Streptosporangiaceae</taxon>
        <taxon>Nonomuraea</taxon>
    </lineage>
</organism>
<comment type="caution">
    <text evidence="1">The sequence shown here is derived from an EMBL/GenBank/DDBJ whole genome shotgun (WGS) entry which is preliminary data.</text>
</comment>
<evidence type="ECO:0008006" key="3">
    <source>
        <dbReference type="Google" id="ProtNLM"/>
    </source>
</evidence>
<keyword evidence="2" id="KW-1185">Reference proteome</keyword>
<evidence type="ECO:0000313" key="1">
    <source>
        <dbReference type="EMBL" id="TMR30546.1"/>
    </source>
</evidence>
<accession>A0A5S4GBZ4</accession>
<proteinExistence type="predicted"/>
<reference evidence="1 2" key="1">
    <citation type="submission" date="2019-05" db="EMBL/GenBank/DDBJ databases">
        <title>Draft genome sequence of Nonomuraea zeae DSM 100528.</title>
        <authorList>
            <person name="Saricaoglu S."/>
            <person name="Isik K."/>
        </authorList>
    </citation>
    <scope>NUCLEOTIDE SEQUENCE [LARGE SCALE GENOMIC DNA]</scope>
    <source>
        <strain evidence="1 2">DSM 100528</strain>
    </source>
</reference>
<dbReference type="EMBL" id="VCKX01000098">
    <property type="protein sequence ID" value="TMR30546.1"/>
    <property type="molecule type" value="Genomic_DNA"/>
</dbReference>
<dbReference type="OrthoDB" id="4129522at2"/>
<dbReference type="RefSeq" id="WP_138692898.1">
    <property type="nucleotide sequence ID" value="NZ_JBHSAZ010000010.1"/>
</dbReference>
<gene>
    <name evidence="1" type="ORF">ETD85_28645</name>
</gene>
<protein>
    <recommendedName>
        <fullName evidence="3">Cysteine dioxygenase</fullName>
    </recommendedName>
</protein>
<evidence type="ECO:0000313" key="2">
    <source>
        <dbReference type="Proteomes" id="UP000306628"/>
    </source>
</evidence>
<sequence length="235" mass="26205">MDDLVRRLPALVAAPARQQRAALRELARPDRLARLLEGLAADESAAAQIAPDSYRHPLGFDKYVLWCRHPAGRLRLHVWWPEDERGREHVHNHRFAFSSAVVAGQVRSTLFAASGRGRPHTRYIDSTPLQAEGWLLEREDTVTVATSATLEVAAGTAYSQAASTFHHVRVGAGLTVTMFLEGAVTRSYSEVLLRPGQRPPDRTPRSPFTTGELCERLAALSETLRERRRIDLNQS</sequence>
<dbReference type="AlphaFoldDB" id="A0A5S4GBZ4"/>
<name>A0A5S4GBZ4_9ACTN</name>